<protein>
    <submittedName>
        <fullName evidence="2">Uncharacterized protein</fullName>
    </submittedName>
</protein>
<evidence type="ECO:0000256" key="1">
    <source>
        <dbReference type="SAM" id="MobiDB-lite"/>
    </source>
</evidence>
<comment type="caution">
    <text evidence="2">The sequence shown here is derived from an EMBL/GenBank/DDBJ whole genome shotgun (WGS) entry which is preliminary data.</text>
</comment>
<proteinExistence type="predicted"/>
<keyword evidence="3" id="KW-1185">Reference proteome</keyword>
<evidence type="ECO:0000313" key="2">
    <source>
        <dbReference type="EMBL" id="KAJ7379206.1"/>
    </source>
</evidence>
<name>A0A9W9ZCY7_9CNID</name>
<dbReference type="AlphaFoldDB" id="A0A9W9ZCY7"/>
<feature type="region of interest" description="Disordered" evidence="1">
    <location>
        <begin position="90"/>
        <end position="115"/>
    </location>
</feature>
<dbReference type="Proteomes" id="UP001163046">
    <property type="component" value="Unassembled WGS sequence"/>
</dbReference>
<dbReference type="EMBL" id="MU826359">
    <property type="protein sequence ID" value="KAJ7379206.1"/>
    <property type="molecule type" value="Genomic_DNA"/>
</dbReference>
<evidence type="ECO:0000313" key="3">
    <source>
        <dbReference type="Proteomes" id="UP001163046"/>
    </source>
</evidence>
<reference evidence="2" key="1">
    <citation type="submission" date="2023-01" db="EMBL/GenBank/DDBJ databases">
        <title>Genome assembly of the deep-sea coral Lophelia pertusa.</title>
        <authorList>
            <person name="Herrera S."/>
            <person name="Cordes E."/>
        </authorList>
    </citation>
    <scope>NUCLEOTIDE SEQUENCE</scope>
    <source>
        <strain evidence="2">USNM1676648</strain>
        <tissue evidence="2">Polyp</tissue>
    </source>
</reference>
<gene>
    <name evidence="2" type="ORF">OS493_017710</name>
</gene>
<organism evidence="2 3">
    <name type="scientific">Desmophyllum pertusum</name>
    <dbReference type="NCBI Taxonomy" id="174260"/>
    <lineage>
        <taxon>Eukaryota</taxon>
        <taxon>Metazoa</taxon>
        <taxon>Cnidaria</taxon>
        <taxon>Anthozoa</taxon>
        <taxon>Hexacorallia</taxon>
        <taxon>Scleractinia</taxon>
        <taxon>Caryophylliina</taxon>
        <taxon>Caryophylliidae</taxon>
        <taxon>Desmophyllum</taxon>
    </lineage>
</organism>
<accession>A0A9W9ZCY7</accession>
<sequence>MRYRRRWIRFRYRTGRYFRVTYKGKQHIIRRIRRRCMVRVSKKRWTYVTIRRGKLAFRYRKRYVTFKLTGGRFMIRRGRTWRAFQRKPRRPRRRKTWRRRKRRRRRRQVRRQRRRYRRRRRRLYLRNVLRFRYGRRWIKVYRHGRYLRGRIGRVLRRIR</sequence>